<dbReference type="Proteomes" id="UP000231019">
    <property type="component" value="Unassembled WGS sequence"/>
</dbReference>
<accession>A0A2M7GAU0</accession>
<dbReference type="GO" id="GO:0016740">
    <property type="term" value="F:transferase activity"/>
    <property type="evidence" value="ECO:0007669"/>
    <property type="project" value="UniProtKB-KW"/>
</dbReference>
<gene>
    <name evidence="2" type="ORF">COW36_02695</name>
</gene>
<protein>
    <submittedName>
        <fullName evidence="2">Family 2 glycosyl transferase</fullName>
    </submittedName>
</protein>
<dbReference type="PANTHER" id="PTHR43685:SF3">
    <property type="entry name" value="SLR2126 PROTEIN"/>
    <property type="match status" value="1"/>
</dbReference>
<name>A0A2M7GAU0_9BACT</name>
<dbReference type="Gene3D" id="3.90.550.10">
    <property type="entry name" value="Spore Coat Polysaccharide Biosynthesis Protein SpsA, Chain A"/>
    <property type="match status" value="1"/>
</dbReference>
<dbReference type="EMBL" id="PFFQ01000006">
    <property type="protein sequence ID" value="PIW19037.1"/>
    <property type="molecule type" value="Genomic_DNA"/>
</dbReference>
<dbReference type="InterPro" id="IPR050834">
    <property type="entry name" value="Glycosyltransf_2"/>
</dbReference>
<feature type="domain" description="Glycosyltransferase 2-like" evidence="1">
    <location>
        <begin position="14"/>
        <end position="140"/>
    </location>
</feature>
<organism evidence="2 3">
    <name type="scientific">bacterium (Candidatus Blackallbacteria) CG17_big_fil_post_rev_8_21_14_2_50_48_46</name>
    <dbReference type="NCBI Taxonomy" id="2014261"/>
    <lineage>
        <taxon>Bacteria</taxon>
        <taxon>Candidatus Blackallbacteria</taxon>
    </lineage>
</organism>
<evidence type="ECO:0000259" key="1">
    <source>
        <dbReference type="Pfam" id="PF00535"/>
    </source>
</evidence>
<dbReference type="AlphaFoldDB" id="A0A2M7GAU0"/>
<comment type="caution">
    <text evidence="2">The sequence shown here is derived from an EMBL/GenBank/DDBJ whole genome shotgun (WGS) entry which is preliminary data.</text>
</comment>
<dbReference type="Pfam" id="PF00535">
    <property type="entry name" value="Glycos_transf_2"/>
    <property type="match status" value="1"/>
</dbReference>
<evidence type="ECO:0000313" key="2">
    <source>
        <dbReference type="EMBL" id="PIW19037.1"/>
    </source>
</evidence>
<proteinExistence type="predicted"/>
<reference evidence="2 3" key="1">
    <citation type="submission" date="2017-09" db="EMBL/GenBank/DDBJ databases">
        <title>Depth-based differentiation of microbial function through sediment-hosted aquifers and enrichment of novel symbionts in the deep terrestrial subsurface.</title>
        <authorList>
            <person name="Probst A.J."/>
            <person name="Ladd B."/>
            <person name="Jarett J.K."/>
            <person name="Geller-Mcgrath D.E."/>
            <person name="Sieber C.M."/>
            <person name="Emerson J.B."/>
            <person name="Anantharaman K."/>
            <person name="Thomas B.C."/>
            <person name="Malmstrom R."/>
            <person name="Stieglmeier M."/>
            <person name="Klingl A."/>
            <person name="Woyke T."/>
            <person name="Ryan C.M."/>
            <person name="Banfield J.F."/>
        </authorList>
    </citation>
    <scope>NUCLEOTIDE SEQUENCE [LARGE SCALE GENOMIC DNA]</scope>
    <source>
        <strain evidence="2">CG17_big_fil_post_rev_8_21_14_2_50_48_46</strain>
    </source>
</reference>
<keyword evidence="2" id="KW-0808">Transferase</keyword>
<evidence type="ECO:0000313" key="3">
    <source>
        <dbReference type="Proteomes" id="UP000231019"/>
    </source>
</evidence>
<sequence>MSAGAHHSHMSQISILIPSYNSLKKLKLCLESLQNQWFSDFEVIVIDDGSSDPTPDYLKNLAQHWPRLRWERLPQNQGRSAARNRALALAQGPLLIFLDSDMIVPPEFVSAHHRFHLQHGPGWIGQGQVIITHDAENPTQTPYSSWTDASRAFFDTCNLSVALEPLQIAGGFDPNFRQYGWEDLELGIRLRRQGMRSAPVPEARGYHLEARFSSTDWPALIEKEQARGAGAWLFFQKHPTFEVRIITQLTPLHQALDWLLQAGGWLNEAKILKKLDTLAQQGHEKMALALARGLLNHHQLKALHKARQTKNEKAL</sequence>
<dbReference type="InterPro" id="IPR001173">
    <property type="entry name" value="Glyco_trans_2-like"/>
</dbReference>
<dbReference type="InterPro" id="IPR029044">
    <property type="entry name" value="Nucleotide-diphossugar_trans"/>
</dbReference>
<dbReference type="SUPFAM" id="SSF53448">
    <property type="entry name" value="Nucleotide-diphospho-sugar transferases"/>
    <property type="match status" value="1"/>
</dbReference>
<dbReference type="PANTHER" id="PTHR43685">
    <property type="entry name" value="GLYCOSYLTRANSFERASE"/>
    <property type="match status" value="1"/>
</dbReference>